<feature type="transmembrane region" description="Helical" evidence="1">
    <location>
        <begin position="39"/>
        <end position="56"/>
    </location>
</feature>
<comment type="caution">
    <text evidence="2">The sequence shown here is derived from an EMBL/GenBank/DDBJ whole genome shotgun (WGS) entry which is preliminary data.</text>
</comment>
<sequence length="260" mass="27425">MNFFIMVSLFLSAALGVFRGIDLALLTDAETGLCIVGPVWLRYGALAVAVGAAVAAGRCSQPQAGALRGHCTPSGVVALAAAVCYGEAAVLRILWMGSSVVMLIRAALEALCAFWMIGLGLSWLRKDWKIPTRSLTPAVLGSAVFYWCVLARFMENSSSWHRVAPTAMVWQLLAGLVFLSALARVLYLPGTSDGRTLCAGGLAAFALCLCWELPTVLQTLVQEGGGALLTPTLLFRLGLCCVGALGALSAVRCTRTEQDV</sequence>
<reference evidence="2 3" key="1">
    <citation type="submission" date="2018-02" db="EMBL/GenBank/DDBJ databases">
        <title>Complete genome sequencing of Faecalibacterium prausnitzii strains isolated from the human gut.</title>
        <authorList>
            <person name="Fitzgerald B.C."/>
            <person name="Shkoporov A.N."/>
            <person name="Ross P.R."/>
            <person name="Hill C."/>
        </authorList>
    </citation>
    <scope>NUCLEOTIDE SEQUENCE [LARGE SCALE GENOMIC DNA]</scope>
    <source>
        <strain evidence="2 3">APC942/32-1</strain>
    </source>
</reference>
<evidence type="ECO:0000313" key="2">
    <source>
        <dbReference type="EMBL" id="RAW54389.1"/>
    </source>
</evidence>
<dbReference type="OrthoDB" id="1863579at2"/>
<organism evidence="2 3">
    <name type="scientific">Faecalibacterium prausnitzii</name>
    <dbReference type="NCBI Taxonomy" id="853"/>
    <lineage>
        <taxon>Bacteria</taxon>
        <taxon>Bacillati</taxon>
        <taxon>Bacillota</taxon>
        <taxon>Clostridia</taxon>
        <taxon>Eubacteriales</taxon>
        <taxon>Oscillospiraceae</taxon>
        <taxon>Faecalibacterium</taxon>
    </lineage>
</organism>
<feature type="transmembrane region" description="Helical" evidence="1">
    <location>
        <begin position="166"/>
        <end position="187"/>
    </location>
</feature>
<name>A0A329TYR9_9FIRM</name>
<dbReference type="RefSeq" id="WP_158400770.1">
    <property type="nucleotide sequence ID" value="NZ_PRLB01000004.1"/>
</dbReference>
<feature type="transmembrane region" description="Helical" evidence="1">
    <location>
        <begin position="101"/>
        <end position="123"/>
    </location>
</feature>
<proteinExistence type="predicted"/>
<dbReference type="AlphaFoldDB" id="A0A329TYR9"/>
<feature type="transmembrane region" description="Helical" evidence="1">
    <location>
        <begin position="76"/>
        <end position="95"/>
    </location>
</feature>
<dbReference type="Proteomes" id="UP000251144">
    <property type="component" value="Unassembled WGS sequence"/>
</dbReference>
<feature type="transmembrane region" description="Helical" evidence="1">
    <location>
        <begin position="135"/>
        <end position="154"/>
    </location>
</feature>
<protein>
    <submittedName>
        <fullName evidence="2">Uncharacterized protein</fullName>
    </submittedName>
</protein>
<accession>A0A329TYR9</accession>
<keyword evidence="1" id="KW-0472">Membrane</keyword>
<gene>
    <name evidence="2" type="ORF">C4N26_05850</name>
</gene>
<keyword evidence="1" id="KW-0812">Transmembrane</keyword>
<feature type="transmembrane region" description="Helical" evidence="1">
    <location>
        <begin position="233"/>
        <end position="251"/>
    </location>
</feature>
<feature type="transmembrane region" description="Helical" evidence="1">
    <location>
        <begin position="199"/>
        <end position="221"/>
    </location>
</feature>
<dbReference type="EMBL" id="PRLB01000004">
    <property type="protein sequence ID" value="RAW54389.1"/>
    <property type="molecule type" value="Genomic_DNA"/>
</dbReference>
<evidence type="ECO:0000256" key="1">
    <source>
        <dbReference type="SAM" id="Phobius"/>
    </source>
</evidence>
<keyword evidence="1" id="KW-1133">Transmembrane helix</keyword>
<evidence type="ECO:0000313" key="3">
    <source>
        <dbReference type="Proteomes" id="UP000251144"/>
    </source>
</evidence>